<dbReference type="Proteomes" id="UP001302321">
    <property type="component" value="Unassembled WGS sequence"/>
</dbReference>
<feature type="compositionally biased region" description="Polar residues" evidence="1">
    <location>
        <begin position="1"/>
        <end position="10"/>
    </location>
</feature>
<name>A0AAN7A708_9PEZI</name>
<feature type="compositionally biased region" description="Basic and acidic residues" evidence="1">
    <location>
        <begin position="74"/>
        <end position="108"/>
    </location>
</feature>
<comment type="caution">
    <text evidence="2">The sequence shown here is derived from an EMBL/GenBank/DDBJ whole genome shotgun (WGS) entry which is preliminary data.</text>
</comment>
<reference evidence="2" key="2">
    <citation type="submission" date="2023-05" db="EMBL/GenBank/DDBJ databases">
        <authorList>
            <consortium name="Lawrence Berkeley National Laboratory"/>
            <person name="Steindorff A."/>
            <person name="Hensen N."/>
            <person name="Bonometti L."/>
            <person name="Westerberg I."/>
            <person name="Brannstrom I.O."/>
            <person name="Guillou S."/>
            <person name="Cros-Aarteil S."/>
            <person name="Calhoun S."/>
            <person name="Haridas S."/>
            <person name="Kuo A."/>
            <person name="Mondo S."/>
            <person name="Pangilinan J."/>
            <person name="Riley R."/>
            <person name="Labutti K."/>
            <person name="Andreopoulos B."/>
            <person name="Lipzen A."/>
            <person name="Chen C."/>
            <person name="Yanf M."/>
            <person name="Daum C."/>
            <person name="Ng V."/>
            <person name="Clum A."/>
            <person name="Ohm R."/>
            <person name="Martin F."/>
            <person name="Silar P."/>
            <person name="Natvig D."/>
            <person name="Lalanne C."/>
            <person name="Gautier V."/>
            <person name="Ament-Velasquez S.L."/>
            <person name="Kruys A."/>
            <person name="Hutchinson M.I."/>
            <person name="Powell A.J."/>
            <person name="Barry K."/>
            <person name="Miller A.N."/>
            <person name="Grigoriev I.V."/>
            <person name="Debuchy R."/>
            <person name="Gladieux P."/>
            <person name="Thoren M.H."/>
            <person name="Johannesson H."/>
        </authorList>
    </citation>
    <scope>NUCLEOTIDE SEQUENCE</scope>
    <source>
        <strain evidence="2">CBS 892.96</strain>
    </source>
</reference>
<evidence type="ECO:0000256" key="1">
    <source>
        <dbReference type="SAM" id="MobiDB-lite"/>
    </source>
</evidence>
<sequence length="108" mass="11982">MSTNSTTTAKSAPPHLNTAIFTSPSVDLTTSLTSPTNSSPSPTRTEAARTRAMSITDEWKPNMDRRQSWSAQEYSHEMHSKLAEQHDQRGAAKDRSTERDNGQGFSER</sequence>
<evidence type="ECO:0000313" key="3">
    <source>
        <dbReference type="Proteomes" id="UP001302321"/>
    </source>
</evidence>
<proteinExistence type="predicted"/>
<organism evidence="2 3">
    <name type="scientific">Triangularia setosa</name>
    <dbReference type="NCBI Taxonomy" id="2587417"/>
    <lineage>
        <taxon>Eukaryota</taxon>
        <taxon>Fungi</taxon>
        <taxon>Dikarya</taxon>
        <taxon>Ascomycota</taxon>
        <taxon>Pezizomycotina</taxon>
        <taxon>Sordariomycetes</taxon>
        <taxon>Sordariomycetidae</taxon>
        <taxon>Sordariales</taxon>
        <taxon>Podosporaceae</taxon>
        <taxon>Triangularia</taxon>
    </lineage>
</organism>
<protein>
    <submittedName>
        <fullName evidence="2">Uncharacterized protein</fullName>
    </submittedName>
</protein>
<feature type="region of interest" description="Disordered" evidence="1">
    <location>
        <begin position="1"/>
        <end position="108"/>
    </location>
</feature>
<keyword evidence="3" id="KW-1185">Reference proteome</keyword>
<feature type="compositionally biased region" description="Basic and acidic residues" evidence="1">
    <location>
        <begin position="57"/>
        <end position="67"/>
    </location>
</feature>
<evidence type="ECO:0000313" key="2">
    <source>
        <dbReference type="EMBL" id="KAK4176468.1"/>
    </source>
</evidence>
<dbReference type="AlphaFoldDB" id="A0AAN7A708"/>
<dbReference type="EMBL" id="MU866196">
    <property type="protein sequence ID" value="KAK4176468.1"/>
    <property type="molecule type" value="Genomic_DNA"/>
</dbReference>
<gene>
    <name evidence="2" type="ORF">QBC36DRAFT_8728</name>
</gene>
<accession>A0AAN7A708</accession>
<reference evidence="2" key="1">
    <citation type="journal article" date="2023" name="Mol. Phylogenet. Evol.">
        <title>Genome-scale phylogeny and comparative genomics of the fungal order Sordariales.</title>
        <authorList>
            <person name="Hensen N."/>
            <person name="Bonometti L."/>
            <person name="Westerberg I."/>
            <person name="Brannstrom I.O."/>
            <person name="Guillou S."/>
            <person name="Cros-Aarteil S."/>
            <person name="Calhoun S."/>
            <person name="Haridas S."/>
            <person name="Kuo A."/>
            <person name="Mondo S."/>
            <person name="Pangilinan J."/>
            <person name="Riley R."/>
            <person name="LaButti K."/>
            <person name="Andreopoulos B."/>
            <person name="Lipzen A."/>
            <person name="Chen C."/>
            <person name="Yan M."/>
            <person name="Daum C."/>
            <person name="Ng V."/>
            <person name="Clum A."/>
            <person name="Steindorff A."/>
            <person name="Ohm R.A."/>
            <person name="Martin F."/>
            <person name="Silar P."/>
            <person name="Natvig D.O."/>
            <person name="Lalanne C."/>
            <person name="Gautier V."/>
            <person name="Ament-Velasquez S.L."/>
            <person name="Kruys A."/>
            <person name="Hutchinson M.I."/>
            <person name="Powell A.J."/>
            <person name="Barry K."/>
            <person name="Miller A.N."/>
            <person name="Grigoriev I.V."/>
            <person name="Debuchy R."/>
            <person name="Gladieux P."/>
            <person name="Hiltunen Thoren M."/>
            <person name="Johannesson H."/>
        </authorList>
    </citation>
    <scope>NUCLEOTIDE SEQUENCE</scope>
    <source>
        <strain evidence="2">CBS 892.96</strain>
    </source>
</reference>
<feature type="compositionally biased region" description="Low complexity" evidence="1">
    <location>
        <begin position="28"/>
        <end position="43"/>
    </location>
</feature>